<feature type="transmembrane region" description="Helical" evidence="1">
    <location>
        <begin position="12"/>
        <end position="33"/>
    </location>
</feature>
<evidence type="ECO:0000313" key="3">
    <source>
        <dbReference type="Proteomes" id="UP001596398"/>
    </source>
</evidence>
<keyword evidence="1" id="KW-0812">Transmembrane</keyword>
<keyword evidence="3" id="KW-1185">Reference proteome</keyword>
<accession>A0ABD5ZRZ0</accession>
<gene>
    <name evidence="2" type="ORF">ACFQJ4_12965</name>
</gene>
<keyword evidence="1" id="KW-1133">Transmembrane helix</keyword>
<dbReference type="AlphaFoldDB" id="A0ABD5ZRZ0"/>
<proteinExistence type="predicted"/>
<sequence>MDLRPQFRADRTTALVLLGDALCIALFSAAGALQHPGNAPLYARVPEIAAPFVLGWLLVGALVGTFDGSWFGSARTAAGRAAVAWLGADIVGQALRATAFVPGGADPAFFVVSLLVGGALLVGWRALVARTL</sequence>
<feature type="transmembrane region" description="Helical" evidence="1">
    <location>
        <begin position="108"/>
        <end position="128"/>
    </location>
</feature>
<keyword evidence="1" id="KW-0472">Membrane</keyword>
<feature type="transmembrane region" description="Helical" evidence="1">
    <location>
        <begin position="83"/>
        <end position="102"/>
    </location>
</feature>
<reference evidence="2 3" key="1">
    <citation type="journal article" date="2019" name="Int. J. Syst. Evol. Microbiol.">
        <title>The Global Catalogue of Microorganisms (GCM) 10K type strain sequencing project: providing services to taxonomists for standard genome sequencing and annotation.</title>
        <authorList>
            <consortium name="The Broad Institute Genomics Platform"/>
            <consortium name="The Broad Institute Genome Sequencing Center for Infectious Disease"/>
            <person name="Wu L."/>
            <person name="Ma J."/>
        </authorList>
    </citation>
    <scope>NUCLEOTIDE SEQUENCE [LARGE SCALE GENOMIC DNA]</scope>
    <source>
        <strain evidence="2 3">DT85</strain>
    </source>
</reference>
<organism evidence="2 3">
    <name type="scientific">Halosegnis marinus</name>
    <dbReference type="NCBI Taxonomy" id="3034023"/>
    <lineage>
        <taxon>Archaea</taxon>
        <taxon>Methanobacteriati</taxon>
        <taxon>Methanobacteriota</taxon>
        <taxon>Stenosarchaea group</taxon>
        <taxon>Halobacteria</taxon>
        <taxon>Halobacteriales</taxon>
        <taxon>Natronomonadaceae</taxon>
        <taxon>Halosegnis</taxon>
    </lineage>
</organism>
<dbReference type="Pfam" id="PF11255">
    <property type="entry name" value="DUF3054"/>
    <property type="match status" value="1"/>
</dbReference>
<feature type="transmembrane region" description="Helical" evidence="1">
    <location>
        <begin position="53"/>
        <end position="71"/>
    </location>
</feature>
<dbReference type="RefSeq" id="WP_276234386.1">
    <property type="nucleotide sequence ID" value="NZ_CP119802.1"/>
</dbReference>
<protein>
    <submittedName>
        <fullName evidence="2">DUF3054 domain-containing protein</fullName>
    </submittedName>
</protein>
<evidence type="ECO:0000256" key="1">
    <source>
        <dbReference type="SAM" id="Phobius"/>
    </source>
</evidence>
<dbReference type="Proteomes" id="UP001596398">
    <property type="component" value="Unassembled WGS sequence"/>
</dbReference>
<dbReference type="InterPro" id="IPR021414">
    <property type="entry name" value="DUF3054"/>
</dbReference>
<name>A0ABD5ZRZ0_9EURY</name>
<evidence type="ECO:0000313" key="2">
    <source>
        <dbReference type="EMBL" id="MFC7236228.1"/>
    </source>
</evidence>
<dbReference type="GeneID" id="79267939"/>
<dbReference type="EMBL" id="JBHTAP010000001">
    <property type="protein sequence ID" value="MFC7236228.1"/>
    <property type="molecule type" value="Genomic_DNA"/>
</dbReference>
<comment type="caution">
    <text evidence="2">The sequence shown here is derived from an EMBL/GenBank/DDBJ whole genome shotgun (WGS) entry which is preliminary data.</text>
</comment>